<evidence type="ECO:0000313" key="4">
    <source>
        <dbReference type="Proteomes" id="UP000017981"/>
    </source>
</evidence>
<dbReference type="PANTHER" id="PTHR12526">
    <property type="entry name" value="GLYCOSYLTRANSFERASE"/>
    <property type="match status" value="1"/>
</dbReference>
<dbReference type="CDD" id="cd03801">
    <property type="entry name" value="GT4_PimA-like"/>
    <property type="match status" value="1"/>
</dbReference>
<dbReference type="AlphaFoldDB" id="T2IMF1"/>
<dbReference type="GO" id="GO:0016757">
    <property type="term" value="F:glycosyltransferase activity"/>
    <property type="evidence" value="ECO:0007669"/>
    <property type="project" value="UniProtKB-KW"/>
</dbReference>
<reference evidence="3 4" key="1">
    <citation type="submission" date="2013-01" db="EMBL/GenBank/DDBJ databases">
        <authorList>
            <person name="Bench S."/>
        </authorList>
    </citation>
    <scope>NUCLEOTIDE SEQUENCE [LARGE SCALE GENOMIC DNA]</scope>
    <source>
        <strain evidence="3 4">WH 0005</strain>
    </source>
</reference>
<name>T2IMF1_CROWT</name>
<dbReference type="PANTHER" id="PTHR12526:SF510">
    <property type="entry name" value="D-INOSITOL 3-PHOSPHATE GLYCOSYLTRANSFERASE"/>
    <property type="match status" value="1"/>
</dbReference>
<evidence type="ECO:0000313" key="3">
    <source>
        <dbReference type="EMBL" id="CCQ53952.1"/>
    </source>
</evidence>
<comment type="caution">
    <text evidence="3">The sequence shown here is derived from an EMBL/GenBank/DDBJ whole genome shotgun (WGS) entry which is preliminary data.</text>
</comment>
<dbReference type="Proteomes" id="UP000017981">
    <property type="component" value="Unassembled WGS sequence"/>
</dbReference>
<dbReference type="RefSeq" id="WP_021832264.1">
    <property type="nucleotide sequence ID" value="NZ_CAQL01000063.1"/>
</dbReference>
<dbReference type="Pfam" id="PF13692">
    <property type="entry name" value="Glyco_trans_1_4"/>
    <property type="match status" value="1"/>
</dbReference>
<proteinExistence type="predicted"/>
<keyword evidence="1" id="KW-0328">Glycosyltransferase</keyword>
<accession>T2IMF1</accession>
<gene>
    <name evidence="3" type="ORF">CWATWH0005_908</name>
</gene>
<reference evidence="3 4" key="2">
    <citation type="submission" date="2013-09" db="EMBL/GenBank/DDBJ databases">
        <title>Whole genome comparison of six Crocosphaera watsonii strains with differing phenotypes.</title>
        <authorList>
            <person name="Bench S.R."/>
            <person name="Heller P."/>
            <person name="Frank I."/>
            <person name="Arciniega M."/>
            <person name="Shilova I.N."/>
            <person name="Zehr J.P."/>
        </authorList>
    </citation>
    <scope>NUCLEOTIDE SEQUENCE [LARGE SCALE GENOMIC DNA]</scope>
    <source>
        <strain evidence="3 4">WH 0005</strain>
    </source>
</reference>
<evidence type="ECO:0000256" key="1">
    <source>
        <dbReference type="ARBA" id="ARBA00022676"/>
    </source>
</evidence>
<dbReference type="SUPFAM" id="SSF53756">
    <property type="entry name" value="UDP-Glycosyltransferase/glycogen phosphorylase"/>
    <property type="match status" value="1"/>
</dbReference>
<keyword evidence="2 3" id="KW-0808">Transferase</keyword>
<dbReference type="EMBL" id="CAQL01000063">
    <property type="protein sequence ID" value="CCQ53952.1"/>
    <property type="molecule type" value="Genomic_DNA"/>
</dbReference>
<evidence type="ECO:0000256" key="2">
    <source>
        <dbReference type="ARBA" id="ARBA00022679"/>
    </source>
</evidence>
<protein>
    <submittedName>
        <fullName evidence="3">Glycosyl transferase, group 1</fullName>
    </submittedName>
</protein>
<organism evidence="3 4">
    <name type="scientific">Crocosphaera watsonii WH 0005</name>
    <dbReference type="NCBI Taxonomy" id="423472"/>
    <lineage>
        <taxon>Bacteria</taxon>
        <taxon>Bacillati</taxon>
        <taxon>Cyanobacteriota</taxon>
        <taxon>Cyanophyceae</taxon>
        <taxon>Oscillatoriophycideae</taxon>
        <taxon>Chroococcales</taxon>
        <taxon>Aphanothecaceae</taxon>
        <taxon>Crocosphaera</taxon>
    </lineage>
</organism>
<sequence length="362" mass="41820">MNHKILLIRLRFGWMGTHSGYDQLCESMYKILPDNTYKSVWQRPGQPQKKIFRSIVERVGKKAKASPMYALDSTTAEIKTIVKSLRWHPSLIHITYVENQLGILQNWKGRLACKIIGTSHQPAGWWRLVHRNTQNLANLDALIVVGSREVEYFEKYLPGKVFFIPHGVDTDFFCPSEEKNTAKDTIRCVFSGQYLRDMDTLSKVVDNVLSMDKSIQFDLIFPRKRRNMKDPTLMRLARHEQVHWYADISEKRLREIYRNARLLILPFIHCTANNSLLEAIACGLPVVSNDVGSIRDYAKDEFADLLPPGDADGMTEAIFRLINNPEEARKRGQAARLFAEKHLNWEIIANQTMSVYNKIIEN</sequence>
<dbReference type="Gene3D" id="3.40.50.2000">
    <property type="entry name" value="Glycogen Phosphorylase B"/>
    <property type="match status" value="2"/>
</dbReference>